<name>A0ACC2VGV2_9TREE</name>
<sequence>MPFWPLLLLFTHYLITPVFASLYGYTNTTIVNYDYDPTTKVTTATSSSVFLSSVIETPARATVSPIATSFSGDMATSTVTVTVTSTLTSTEAPKPSSTSSSAAPNVIRQESGPLHSAGSPPRTYDDILQGLHLLPDAETYLDAEGSKVTSFSMADIMQDLYPFGTFNQFAREMQSRTASDTQQVCASSDDEPSDSGQEGNATIRMDSREKRRRFVLSSQAEEITSFAYGPVWGYTVDFGVNRMPNNWAPETDPPRINDLVERFEEAIARNEGEAKAYNVERQLSEKTRLRQETVIKEWESENLDLRRAYYYLTDRATEFAELINLNAHVSDSLWIKDEVQHRKAKATSRMYVQAQMTIFRYKFNYDTTNIASSELGRCKIRSTGKDEVIHIVYAALNNLDNLSRFAAAHCSDASTSEIELQVPDVNQVAADSAPELTNENETETVHEDERLPPQSFSNGSQPIAEPEPVENNVQAPQVENDAQVPDVGPVSASSDNTNDNEPIANTNENETLADTDETEIVHQAEAPRPRSPSHASQWQRQDNRYVAAYRRRHPTDRRLQSRSPSPAREERVRDEVVPVQPSARRSTPVSNSAVDTELDGGSVTPVTEIERLVEYDVNVPSSDTMPALEESVNNVQGPSTETRLDDSPTGHSSTTTEESQSSDSEATAQVQEVALVTVLADSDSSRFTSTEEELVPVTHVQTSVEQVEGATNLNQVPTNRDETDAQATLEEQASASVSDPVATMDIVDSQQVVHSQSTMNIEVVMEDVEAAINTHGAQPIQASMVVEETEVPMQAAQPPRTQDVIMEDAEVSIDARNEPVMHAPMVVEEADVAVHVAEPPPAQDVVMEDLEVPIEAHGDWPMQAPMAVAEVEVRTQVAQPPRAFPPAMLPTPTAFDFGLPQAAPALPIMAVELASVQLPSSFAFGWPQAAQQTVSHAPFMYVEPAPNGNVQPASAELPNSFNFGLPYAAPQEPAPPALNMEVDPASVQVLLDRFEANYQMSGLTPVQQGAEEVRSPEVLNWSTVTPEMRRVRGLPKTIRAQPAPPTMRHEEPASSMNVNPAMIDPVVRDPAVSQSGPASTRVTIPGGPPAVTPTGQTSNGFKVPRLPEKLWNLSRPKTVQPVPPQALDPTRPAAAPWSKKAYISNAAPVRTSVFASAPAAPQRPVARAPPRPASDNMWIPKRRTIKPFPPRTVVNPPVQAHPPVAKATERVVESEGVVDMTYEQAAALEDISPTPNVVRRKRFTSASLATENANRAATATHVASLQSQPVVAVTQASSGKGGALGTGHSNSLATQAVGTASLAVAPSATTLADRPPLVLLSTNPVQRQLAPKGQHVGNLVDQPRPLEFIPEVIHEEVDDGGSIKQGNATWGTAGEQGAMEESTEPERSFSGSTIDEGMLNGDRAALPEGAGAHAMKGVGVCDAGFDDSDEDADGESDPEYNAMVEW</sequence>
<keyword evidence="2" id="KW-1185">Reference proteome</keyword>
<reference evidence="1" key="1">
    <citation type="submission" date="2023-04" db="EMBL/GenBank/DDBJ databases">
        <title>Draft Genome sequencing of Naganishia species isolated from polar environments using Oxford Nanopore Technology.</title>
        <authorList>
            <person name="Leo P."/>
            <person name="Venkateswaran K."/>
        </authorList>
    </citation>
    <scope>NUCLEOTIDE SEQUENCE</scope>
    <source>
        <strain evidence="1">MNA-CCFEE 5423</strain>
    </source>
</reference>
<accession>A0ACC2VGV2</accession>
<gene>
    <name evidence="1" type="ORF">QFC21_004548</name>
</gene>
<proteinExistence type="predicted"/>
<comment type="caution">
    <text evidence="1">The sequence shown here is derived from an EMBL/GenBank/DDBJ whole genome shotgun (WGS) entry which is preliminary data.</text>
</comment>
<evidence type="ECO:0000313" key="1">
    <source>
        <dbReference type="EMBL" id="KAJ9098219.1"/>
    </source>
</evidence>
<protein>
    <submittedName>
        <fullName evidence="1">Uncharacterized protein</fullName>
    </submittedName>
</protein>
<dbReference type="EMBL" id="JASBWT010000015">
    <property type="protein sequence ID" value="KAJ9098219.1"/>
    <property type="molecule type" value="Genomic_DNA"/>
</dbReference>
<dbReference type="Proteomes" id="UP001227268">
    <property type="component" value="Unassembled WGS sequence"/>
</dbReference>
<organism evidence="1 2">
    <name type="scientific">Naganishia friedmannii</name>
    <dbReference type="NCBI Taxonomy" id="89922"/>
    <lineage>
        <taxon>Eukaryota</taxon>
        <taxon>Fungi</taxon>
        <taxon>Dikarya</taxon>
        <taxon>Basidiomycota</taxon>
        <taxon>Agaricomycotina</taxon>
        <taxon>Tremellomycetes</taxon>
        <taxon>Filobasidiales</taxon>
        <taxon>Filobasidiaceae</taxon>
        <taxon>Naganishia</taxon>
    </lineage>
</organism>
<evidence type="ECO:0000313" key="2">
    <source>
        <dbReference type="Proteomes" id="UP001227268"/>
    </source>
</evidence>